<dbReference type="AlphaFoldDB" id="A0A2P4X3G4"/>
<name>A0A2P4X3G4_9STRA</name>
<organism evidence="1 2">
    <name type="scientific">Phytophthora palmivora</name>
    <dbReference type="NCBI Taxonomy" id="4796"/>
    <lineage>
        <taxon>Eukaryota</taxon>
        <taxon>Sar</taxon>
        <taxon>Stramenopiles</taxon>
        <taxon>Oomycota</taxon>
        <taxon>Peronosporomycetes</taxon>
        <taxon>Peronosporales</taxon>
        <taxon>Peronosporaceae</taxon>
        <taxon>Phytophthora</taxon>
    </lineage>
</organism>
<evidence type="ECO:0000313" key="1">
    <source>
        <dbReference type="EMBL" id="POM60092.1"/>
    </source>
</evidence>
<evidence type="ECO:0000313" key="2">
    <source>
        <dbReference type="Proteomes" id="UP000237271"/>
    </source>
</evidence>
<accession>A0A2P4X3G4</accession>
<gene>
    <name evidence="1" type="ORF">PHPALM_31092</name>
</gene>
<proteinExistence type="predicted"/>
<dbReference type="OrthoDB" id="133914at2759"/>
<protein>
    <submittedName>
        <fullName evidence="1">Uncharacterized protein</fullName>
    </submittedName>
</protein>
<keyword evidence="2" id="KW-1185">Reference proteome</keyword>
<dbReference type="Proteomes" id="UP000237271">
    <property type="component" value="Unassembled WGS sequence"/>
</dbReference>
<sequence length="116" mass="13471">MLKTLLNEHRKLVKLTEITHKVKVENYHVNLVPGSTKAPKYDEDGDFDLFKARLESYLRQRDCWNVGIGDEAPDAVNADLNLFEPVPNCMGQDLKKEDTWIDILKNWKTTNASWRI</sequence>
<comment type="caution">
    <text evidence="1">The sequence shown here is derived from an EMBL/GenBank/DDBJ whole genome shotgun (WGS) entry which is preliminary data.</text>
</comment>
<reference evidence="1 2" key="1">
    <citation type="journal article" date="2017" name="Genome Biol. Evol.">
        <title>Phytophthora megakarya and P. palmivora, closely related causal agents of cacao black pod rot, underwent increases in genome sizes and gene numbers by different mechanisms.</title>
        <authorList>
            <person name="Ali S.S."/>
            <person name="Shao J."/>
            <person name="Lary D.J."/>
            <person name="Kronmiller B."/>
            <person name="Shen D."/>
            <person name="Strem M.D."/>
            <person name="Amoako-Attah I."/>
            <person name="Akrofi A.Y."/>
            <person name="Begoude B.A."/>
            <person name="Ten Hoopen G.M."/>
            <person name="Coulibaly K."/>
            <person name="Kebe B.I."/>
            <person name="Melnick R.L."/>
            <person name="Guiltinan M.J."/>
            <person name="Tyler B.M."/>
            <person name="Meinhardt L.W."/>
            <person name="Bailey B.A."/>
        </authorList>
    </citation>
    <scope>NUCLEOTIDE SEQUENCE [LARGE SCALE GENOMIC DNA]</scope>
    <source>
        <strain evidence="2">sbr112.9</strain>
    </source>
</reference>
<dbReference type="EMBL" id="NCKW01016941">
    <property type="protein sequence ID" value="POM60092.1"/>
    <property type="molecule type" value="Genomic_DNA"/>
</dbReference>